<reference evidence="2 3" key="1">
    <citation type="submission" date="2021-06" db="EMBL/GenBank/DDBJ databases">
        <title>Caerostris extrusa draft genome.</title>
        <authorList>
            <person name="Kono N."/>
            <person name="Arakawa K."/>
        </authorList>
    </citation>
    <scope>NUCLEOTIDE SEQUENCE [LARGE SCALE GENOMIC DNA]</scope>
</reference>
<organism evidence="2 3">
    <name type="scientific">Caerostris extrusa</name>
    <name type="common">Bark spider</name>
    <name type="synonym">Caerostris bankana</name>
    <dbReference type="NCBI Taxonomy" id="172846"/>
    <lineage>
        <taxon>Eukaryota</taxon>
        <taxon>Metazoa</taxon>
        <taxon>Ecdysozoa</taxon>
        <taxon>Arthropoda</taxon>
        <taxon>Chelicerata</taxon>
        <taxon>Arachnida</taxon>
        <taxon>Araneae</taxon>
        <taxon>Araneomorphae</taxon>
        <taxon>Entelegynae</taxon>
        <taxon>Araneoidea</taxon>
        <taxon>Araneidae</taxon>
        <taxon>Caerostris</taxon>
    </lineage>
</organism>
<evidence type="ECO:0000313" key="3">
    <source>
        <dbReference type="Proteomes" id="UP001054945"/>
    </source>
</evidence>
<feature type="region of interest" description="Disordered" evidence="1">
    <location>
        <begin position="1"/>
        <end position="46"/>
    </location>
</feature>
<dbReference type="Proteomes" id="UP001054945">
    <property type="component" value="Unassembled WGS sequence"/>
</dbReference>
<keyword evidence="3" id="KW-1185">Reference proteome</keyword>
<accession>A0AAV4M9F0</accession>
<evidence type="ECO:0000256" key="1">
    <source>
        <dbReference type="SAM" id="MobiDB-lite"/>
    </source>
</evidence>
<name>A0AAV4M9F0_CAEEX</name>
<comment type="caution">
    <text evidence="2">The sequence shown here is derived from an EMBL/GenBank/DDBJ whole genome shotgun (WGS) entry which is preliminary data.</text>
</comment>
<sequence>MLRQQNSGKVPPRPSTAPTRHQGRKEKEEQHCKKEKWNEKRRKKKGISRYELWKECGAKEKKKMDPFQEVEGN</sequence>
<dbReference type="AlphaFoldDB" id="A0AAV4M9F0"/>
<gene>
    <name evidence="2" type="ORF">CEXT_720951</name>
</gene>
<dbReference type="EMBL" id="BPLR01001965">
    <property type="protein sequence ID" value="GIX68460.1"/>
    <property type="molecule type" value="Genomic_DNA"/>
</dbReference>
<feature type="compositionally biased region" description="Basic and acidic residues" evidence="1">
    <location>
        <begin position="25"/>
        <end position="38"/>
    </location>
</feature>
<evidence type="ECO:0000313" key="2">
    <source>
        <dbReference type="EMBL" id="GIX68460.1"/>
    </source>
</evidence>
<protein>
    <submittedName>
        <fullName evidence="2">Uncharacterized protein</fullName>
    </submittedName>
</protein>
<proteinExistence type="predicted"/>